<protein>
    <submittedName>
        <fullName evidence="2">Uncharacterized protein</fullName>
    </submittedName>
</protein>
<feature type="region of interest" description="Disordered" evidence="1">
    <location>
        <begin position="43"/>
        <end position="77"/>
    </location>
</feature>
<evidence type="ECO:0000313" key="2">
    <source>
        <dbReference type="EMBL" id="KAJ7690807.1"/>
    </source>
</evidence>
<name>A0AAD7GJF8_MYCRO</name>
<keyword evidence="3" id="KW-1185">Reference proteome</keyword>
<dbReference type="AlphaFoldDB" id="A0AAD7GJF8"/>
<sequence>MPKMDLTPRRHILATQIQKSLKVTSNRLSLRGAAAVVARSWALSPPSARRKRAGGEEAARSREDEREGVGCEGTKDGVHGDVLRRAVWARMSVQGKEREKTATHEQKMLGCPMRTLASPISPPSSLTSIARCGLAPRVENVADARGDEAPEGAEGVGGLGGEVVMRVLGATSVH</sequence>
<evidence type="ECO:0000256" key="1">
    <source>
        <dbReference type="SAM" id="MobiDB-lite"/>
    </source>
</evidence>
<feature type="compositionally biased region" description="Basic and acidic residues" evidence="1">
    <location>
        <begin position="53"/>
        <end position="77"/>
    </location>
</feature>
<dbReference type="EMBL" id="JARKIE010000062">
    <property type="protein sequence ID" value="KAJ7690807.1"/>
    <property type="molecule type" value="Genomic_DNA"/>
</dbReference>
<organism evidence="2 3">
    <name type="scientific">Mycena rosella</name>
    <name type="common">Pink bonnet</name>
    <name type="synonym">Agaricus rosellus</name>
    <dbReference type="NCBI Taxonomy" id="1033263"/>
    <lineage>
        <taxon>Eukaryota</taxon>
        <taxon>Fungi</taxon>
        <taxon>Dikarya</taxon>
        <taxon>Basidiomycota</taxon>
        <taxon>Agaricomycotina</taxon>
        <taxon>Agaricomycetes</taxon>
        <taxon>Agaricomycetidae</taxon>
        <taxon>Agaricales</taxon>
        <taxon>Marasmiineae</taxon>
        <taxon>Mycenaceae</taxon>
        <taxon>Mycena</taxon>
    </lineage>
</organism>
<comment type="caution">
    <text evidence="2">The sequence shown here is derived from an EMBL/GenBank/DDBJ whole genome shotgun (WGS) entry which is preliminary data.</text>
</comment>
<gene>
    <name evidence="2" type="ORF">B0H17DRAFT_1134078</name>
</gene>
<accession>A0AAD7GJF8</accession>
<dbReference type="Proteomes" id="UP001221757">
    <property type="component" value="Unassembled WGS sequence"/>
</dbReference>
<evidence type="ECO:0000313" key="3">
    <source>
        <dbReference type="Proteomes" id="UP001221757"/>
    </source>
</evidence>
<reference evidence="2" key="1">
    <citation type="submission" date="2023-03" db="EMBL/GenBank/DDBJ databases">
        <title>Massive genome expansion in bonnet fungi (Mycena s.s.) driven by repeated elements and novel gene families across ecological guilds.</title>
        <authorList>
            <consortium name="Lawrence Berkeley National Laboratory"/>
            <person name="Harder C.B."/>
            <person name="Miyauchi S."/>
            <person name="Viragh M."/>
            <person name="Kuo A."/>
            <person name="Thoen E."/>
            <person name="Andreopoulos B."/>
            <person name="Lu D."/>
            <person name="Skrede I."/>
            <person name="Drula E."/>
            <person name="Henrissat B."/>
            <person name="Morin E."/>
            <person name="Kohler A."/>
            <person name="Barry K."/>
            <person name="LaButti K."/>
            <person name="Morin E."/>
            <person name="Salamov A."/>
            <person name="Lipzen A."/>
            <person name="Mereny Z."/>
            <person name="Hegedus B."/>
            <person name="Baldrian P."/>
            <person name="Stursova M."/>
            <person name="Weitz H."/>
            <person name="Taylor A."/>
            <person name="Grigoriev I.V."/>
            <person name="Nagy L.G."/>
            <person name="Martin F."/>
            <person name="Kauserud H."/>
        </authorList>
    </citation>
    <scope>NUCLEOTIDE SEQUENCE</scope>
    <source>
        <strain evidence="2">CBHHK067</strain>
    </source>
</reference>
<proteinExistence type="predicted"/>